<comment type="caution">
    <text evidence="7">The sequence shown here is derived from an EMBL/GenBank/DDBJ whole genome shotgun (WGS) entry which is preliminary data.</text>
</comment>
<dbReference type="Pfam" id="PF01810">
    <property type="entry name" value="LysE"/>
    <property type="match status" value="1"/>
</dbReference>
<dbReference type="EMBL" id="SZVO01000010">
    <property type="protein sequence ID" value="TKT90410.1"/>
    <property type="molecule type" value="Genomic_DNA"/>
</dbReference>
<keyword evidence="4 6" id="KW-1133">Transmembrane helix</keyword>
<keyword evidence="5 6" id="KW-0472">Membrane</keyword>
<evidence type="ECO:0008006" key="9">
    <source>
        <dbReference type="Google" id="ProtNLM"/>
    </source>
</evidence>
<proteinExistence type="predicted"/>
<feature type="transmembrane region" description="Helical" evidence="6">
    <location>
        <begin position="186"/>
        <end position="203"/>
    </location>
</feature>
<evidence type="ECO:0000256" key="1">
    <source>
        <dbReference type="ARBA" id="ARBA00004651"/>
    </source>
</evidence>
<evidence type="ECO:0000313" key="7">
    <source>
        <dbReference type="EMBL" id="TKT90410.1"/>
    </source>
</evidence>
<accession>A0A4U6CZT8</accession>
<keyword evidence="2" id="KW-1003">Cell membrane</keyword>
<keyword evidence="3 6" id="KW-0812">Transmembrane</keyword>
<evidence type="ECO:0000256" key="6">
    <source>
        <dbReference type="SAM" id="Phobius"/>
    </source>
</evidence>
<protein>
    <recommendedName>
        <fullName evidence="9">Lysine transporter LysE</fullName>
    </recommendedName>
</protein>
<evidence type="ECO:0000256" key="4">
    <source>
        <dbReference type="ARBA" id="ARBA00022989"/>
    </source>
</evidence>
<dbReference type="GO" id="GO:0005886">
    <property type="term" value="C:plasma membrane"/>
    <property type="evidence" value="ECO:0007669"/>
    <property type="project" value="UniProtKB-SubCell"/>
</dbReference>
<organism evidence="7 8">
    <name type="scientific">Dyadobacter frigoris</name>
    <dbReference type="NCBI Taxonomy" id="2576211"/>
    <lineage>
        <taxon>Bacteria</taxon>
        <taxon>Pseudomonadati</taxon>
        <taxon>Bacteroidota</taxon>
        <taxon>Cytophagia</taxon>
        <taxon>Cytophagales</taxon>
        <taxon>Spirosomataceae</taxon>
        <taxon>Dyadobacter</taxon>
    </lineage>
</organism>
<name>A0A4U6CZT8_9BACT</name>
<evidence type="ECO:0000256" key="5">
    <source>
        <dbReference type="ARBA" id="ARBA00023136"/>
    </source>
</evidence>
<keyword evidence="8" id="KW-1185">Reference proteome</keyword>
<sequence length="204" mass="22604">MPTLYLNFFIGLLVSFLGTLPLGVLNITIMDVSLKKGINAALRFALACALVEFVYSYISVQLTRSIIDFPALKPITEVFATMTLLAMGIYYIQKQNSLTKTKQKTVSSFYLGTLLSILNVVAFPFWILYTTLLQGKGLVGISGQGLIVIYVLGISLGTIAGLLPFIYGSRFLTRLVAVHQHRMDRMIGSLFLFLSACQFISLWI</sequence>
<evidence type="ECO:0000313" key="8">
    <source>
        <dbReference type="Proteomes" id="UP000304900"/>
    </source>
</evidence>
<feature type="transmembrane region" description="Helical" evidence="6">
    <location>
        <begin position="40"/>
        <end position="58"/>
    </location>
</feature>
<comment type="subcellular location">
    <subcellularLocation>
        <location evidence="1">Cell membrane</location>
        <topology evidence="1">Multi-pass membrane protein</topology>
    </subcellularLocation>
</comment>
<dbReference type="GO" id="GO:0006865">
    <property type="term" value="P:amino acid transport"/>
    <property type="evidence" value="ECO:0007669"/>
    <property type="project" value="InterPro"/>
</dbReference>
<feature type="transmembrane region" description="Helical" evidence="6">
    <location>
        <begin position="105"/>
        <end position="127"/>
    </location>
</feature>
<evidence type="ECO:0000256" key="2">
    <source>
        <dbReference type="ARBA" id="ARBA00022475"/>
    </source>
</evidence>
<reference evidence="7 8" key="1">
    <citation type="submission" date="2019-05" db="EMBL/GenBank/DDBJ databases">
        <title>Dyadobacter AR-3-8 sp. nov., isolated from arctic soil.</title>
        <authorList>
            <person name="Chaudhary D.K."/>
        </authorList>
    </citation>
    <scope>NUCLEOTIDE SEQUENCE [LARGE SCALE GENOMIC DNA]</scope>
    <source>
        <strain evidence="7 8">AR-3-8</strain>
    </source>
</reference>
<dbReference type="Proteomes" id="UP000304900">
    <property type="component" value="Unassembled WGS sequence"/>
</dbReference>
<gene>
    <name evidence="7" type="ORF">FDK13_21590</name>
</gene>
<evidence type="ECO:0000256" key="3">
    <source>
        <dbReference type="ARBA" id="ARBA00022692"/>
    </source>
</evidence>
<dbReference type="OrthoDB" id="9342487at2"/>
<feature type="transmembrane region" description="Helical" evidence="6">
    <location>
        <begin position="78"/>
        <end position="93"/>
    </location>
</feature>
<dbReference type="InterPro" id="IPR001123">
    <property type="entry name" value="LeuE-type"/>
</dbReference>
<feature type="transmembrane region" description="Helical" evidence="6">
    <location>
        <begin position="6"/>
        <end position="28"/>
    </location>
</feature>
<feature type="transmembrane region" description="Helical" evidence="6">
    <location>
        <begin position="147"/>
        <end position="166"/>
    </location>
</feature>
<dbReference type="AlphaFoldDB" id="A0A4U6CZT8"/>